<feature type="chain" id="PRO_5005465837" evidence="2">
    <location>
        <begin position="36"/>
        <end position="916"/>
    </location>
</feature>
<feature type="domain" description="CARDB" evidence="3">
    <location>
        <begin position="247"/>
        <end position="357"/>
    </location>
</feature>
<dbReference type="EMBL" id="CP012332">
    <property type="protein sequence ID" value="AKU93254.1"/>
    <property type="molecule type" value="Genomic_DNA"/>
</dbReference>
<dbReference type="KEGG" id="vin:AKJ08_3641"/>
<evidence type="ECO:0000313" key="4">
    <source>
        <dbReference type="EMBL" id="AKU93254.1"/>
    </source>
</evidence>
<keyword evidence="4" id="KW-0540">Nuclease</keyword>
<sequence>MEKFRPAVASTWKPTNAVPAALALALIAVPAMAIAANPYDVSTRPITYEPLPLSGGQVTTLTTTSTDDGSADVGLPFPVRFFDVDYQEASVGTNGLVTFGPRSTASCTSGESHCANAYSNTAIPSTSTPNRLIAAWWDDLNCTQGAITKQVLGQAPQRELVIQWGSGCYRTSSTNVVNMQLWLREGSSNIEIRYGTAAGGSSHSASVGIMSPVPSGAVEGYRGLNCTPNCTGDQWPTNSAIVFSQGADLAVASVTAPEIAYSGMSIDVVAKVQNLGGLASQAYSLRFLVSPTPSISTGSREVGRLEGLALLQAGASFVSNATVSLPADLAPGAWYVLAEVDPDKQIPDNDRANNLRSSGPMEVGPPAPDLSVSDLRAPLQIAPGSDFSIEWTARNLGNLGGVDVPYAVVVSGSDYVGGTSRRLLEGTISVDAFSLEDVIDLVHLPADVPTGIAYVGVVIDPDLRLYELDKLNNTGISPPVRIGSTSLQVINPGLPAATLGTAWCTRLEAVGGDGIFAWSVTPGSTLPPGLALAEEPQGARAAGRPFSTLLCGHPYALGTFSFSLDVRSAGLSASGDFVLDVVPSGIPLTISTHALPAAGFGRSYTTLLGAIGGATPYSWTITTGKLPAGLGLRADGVIAGSPLEDGFFPLTVRVVDAGGQAMEQALDLIVTSPSRLTCVTGSLPARELGEPLDERLVAAGGTKPYKWTSGETQRLASAVGEVAVSLGAAPPPGLSLAADGKVTGAPTQAGLYLWTVKVADDARASESCAILFDVPVSQGMTVSTQALADAFVGSPYRAQLVASGGVGALRWSLFPGSRLPAGLVLEPSGLISGTPTLSQLDGEAARNFAFLVEVRDEGNRRGLGATSILLNAELPESSRSPASSGNTSGCGAGVGGPSLLALAGLGLRLVALRRRR</sequence>
<dbReference type="AlphaFoldDB" id="A0A0K1PJI6"/>
<reference evidence="4 5" key="1">
    <citation type="submission" date="2015-08" db="EMBL/GenBank/DDBJ databases">
        <authorList>
            <person name="Babu N.S."/>
            <person name="Beckwith C.J."/>
            <person name="Beseler K.G."/>
            <person name="Brison A."/>
            <person name="Carone J.V."/>
            <person name="Caskin T.P."/>
            <person name="Diamond M."/>
            <person name="Durham M.E."/>
            <person name="Foxe J.M."/>
            <person name="Go M."/>
            <person name="Henderson B.A."/>
            <person name="Jones I.B."/>
            <person name="McGettigan J.A."/>
            <person name="Micheletti S.J."/>
            <person name="Nasrallah M.E."/>
            <person name="Ortiz D."/>
            <person name="Piller C.R."/>
            <person name="Privatt S.R."/>
            <person name="Schneider S.L."/>
            <person name="Sharp S."/>
            <person name="Smith T.C."/>
            <person name="Stanton J.D."/>
            <person name="Ullery H.E."/>
            <person name="Wilson R.J."/>
            <person name="Serrano M.G."/>
            <person name="Buck G."/>
            <person name="Lee V."/>
            <person name="Wang Y."/>
            <person name="Carvalho R."/>
            <person name="Voegtly L."/>
            <person name="Shi R."/>
            <person name="Duckworth R."/>
            <person name="Johnson A."/>
            <person name="Loviza R."/>
            <person name="Walstead R."/>
            <person name="Shah Z."/>
            <person name="Kiflezghi M."/>
            <person name="Wade K."/>
            <person name="Ball S.L."/>
            <person name="Bradley K.W."/>
            <person name="Asai D.J."/>
            <person name="Bowman C.A."/>
            <person name="Russell D.A."/>
            <person name="Pope W.H."/>
            <person name="Jacobs-Sera D."/>
            <person name="Hendrix R.W."/>
            <person name="Hatfull G.F."/>
        </authorList>
    </citation>
    <scope>NUCLEOTIDE SEQUENCE [LARGE SCALE GENOMIC DNA]</scope>
    <source>
        <strain evidence="4 5">DSM 27710</strain>
    </source>
</reference>
<name>A0A0K1PJI6_9BACT</name>
<keyword evidence="2" id="KW-0732">Signal</keyword>
<dbReference type="Pfam" id="PF05345">
    <property type="entry name" value="He_PIG"/>
    <property type="match status" value="2"/>
</dbReference>
<dbReference type="GO" id="GO:0004527">
    <property type="term" value="F:exonuclease activity"/>
    <property type="evidence" value="ECO:0007669"/>
    <property type="project" value="UniProtKB-KW"/>
</dbReference>
<dbReference type="Proteomes" id="UP000055590">
    <property type="component" value="Chromosome"/>
</dbReference>
<keyword evidence="4" id="KW-0255">Endonuclease</keyword>
<keyword evidence="5" id="KW-1185">Reference proteome</keyword>
<dbReference type="RefSeq" id="WP_050727300.1">
    <property type="nucleotide sequence ID" value="NZ_CP012332.1"/>
</dbReference>
<organism evidence="4 5">
    <name type="scientific">Vulgatibacter incomptus</name>
    <dbReference type="NCBI Taxonomy" id="1391653"/>
    <lineage>
        <taxon>Bacteria</taxon>
        <taxon>Pseudomonadati</taxon>
        <taxon>Myxococcota</taxon>
        <taxon>Myxococcia</taxon>
        <taxon>Myxococcales</taxon>
        <taxon>Cystobacterineae</taxon>
        <taxon>Vulgatibacteraceae</taxon>
        <taxon>Vulgatibacter</taxon>
    </lineage>
</organism>
<dbReference type="STRING" id="1391653.AKJ08_3641"/>
<evidence type="ECO:0000313" key="5">
    <source>
        <dbReference type="Proteomes" id="UP000055590"/>
    </source>
</evidence>
<evidence type="ECO:0000256" key="2">
    <source>
        <dbReference type="SAM" id="SignalP"/>
    </source>
</evidence>
<gene>
    <name evidence="4" type="ORF">AKJ08_3641</name>
</gene>
<dbReference type="GO" id="GO:0004519">
    <property type="term" value="F:endonuclease activity"/>
    <property type="evidence" value="ECO:0007669"/>
    <property type="project" value="UniProtKB-KW"/>
</dbReference>
<proteinExistence type="predicted"/>
<feature type="signal peptide" evidence="2">
    <location>
        <begin position="1"/>
        <end position="35"/>
    </location>
</feature>
<dbReference type="Pfam" id="PF07705">
    <property type="entry name" value="CARDB"/>
    <property type="match status" value="1"/>
</dbReference>
<accession>A0A0K1PJI6</accession>
<dbReference type="Gene3D" id="2.60.40.10">
    <property type="entry name" value="Immunoglobulins"/>
    <property type="match status" value="6"/>
</dbReference>
<evidence type="ECO:0000259" key="3">
    <source>
        <dbReference type="Pfam" id="PF07705"/>
    </source>
</evidence>
<keyword evidence="4" id="KW-0269">Exonuclease</keyword>
<evidence type="ECO:0000256" key="1">
    <source>
        <dbReference type="SAM" id="MobiDB-lite"/>
    </source>
</evidence>
<dbReference type="OrthoDB" id="5507533at2"/>
<feature type="region of interest" description="Disordered" evidence="1">
    <location>
        <begin position="346"/>
        <end position="366"/>
    </location>
</feature>
<keyword evidence="4" id="KW-0378">Hydrolase</keyword>
<protein>
    <submittedName>
        <fullName evidence="4">Endonuclease/exonuclease/phosphatase family protein</fullName>
    </submittedName>
</protein>
<dbReference type="InterPro" id="IPR013783">
    <property type="entry name" value="Ig-like_fold"/>
</dbReference>
<dbReference type="InterPro" id="IPR011635">
    <property type="entry name" value="CARDB"/>
</dbReference>